<evidence type="ECO:0000313" key="6">
    <source>
        <dbReference type="Proteomes" id="UP001264980"/>
    </source>
</evidence>
<keyword evidence="2" id="KW-0813">Transport</keyword>
<feature type="signal peptide" evidence="4">
    <location>
        <begin position="1"/>
        <end position="23"/>
    </location>
</feature>
<sequence length="466" mass="53144">MKTQILFLLIWSFVTSSPLPAHGLQKSHEAVRDTNTLGHLLKTGKFYGHARSYWSATLNQKRLTDYYAWGVGAGIGYQTPKFLHRFQLGISSFFIFNLTSSDLARPDPATSMVNRYEIGLFDIERPNNHQDLGRLEEFYMKAHLGKKSILTLGRQIPETPFINPQDGRMSPTLTEGAVLDINEWQHLKLHGQYLWRISPRSTTRWFGVGESMGMYPVGVGIDGVPSQYKGQTDADFMAIFGATYRKKKWEIQLWDTYVDNVLNTFFVKTEWRSQAKGGTNWLAGAQFTMQNTTGNGGNPNALIAYAQPGSGSVVISTRVGQESARFDWQMNATHIGSDGRYLMPREWGKEPFYTFMPRERNDGFGNLTAVTLNTRFKPEKRIDLTLSGGYFHLPDVRNFQLNKYGMPSYSQVNLGLTYQFDQYLKGLSAFLLVVRKDKTGRVYGNDRFVFNKVNMVHANLILNYRF</sequence>
<evidence type="ECO:0000256" key="3">
    <source>
        <dbReference type="ARBA" id="ARBA00022729"/>
    </source>
</evidence>
<feature type="chain" id="PRO_5045606827" description="Outer membrane porin" evidence="4">
    <location>
        <begin position="24"/>
        <end position="466"/>
    </location>
</feature>
<dbReference type="Gene3D" id="2.40.160.10">
    <property type="entry name" value="Porin"/>
    <property type="match status" value="1"/>
</dbReference>
<evidence type="ECO:0008006" key="7">
    <source>
        <dbReference type="Google" id="ProtNLM"/>
    </source>
</evidence>
<organism evidence="5 6">
    <name type="scientific">Dyadobacter fermentans</name>
    <dbReference type="NCBI Taxonomy" id="94254"/>
    <lineage>
        <taxon>Bacteria</taxon>
        <taxon>Pseudomonadati</taxon>
        <taxon>Bacteroidota</taxon>
        <taxon>Cytophagia</taxon>
        <taxon>Cytophagales</taxon>
        <taxon>Spirosomataceae</taxon>
        <taxon>Dyadobacter</taxon>
    </lineage>
</organism>
<evidence type="ECO:0000256" key="2">
    <source>
        <dbReference type="ARBA" id="ARBA00022448"/>
    </source>
</evidence>
<dbReference type="EMBL" id="JAVDTI010000011">
    <property type="protein sequence ID" value="MDR6809624.1"/>
    <property type="molecule type" value="Genomic_DNA"/>
</dbReference>
<dbReference type="InterPro" id="IPR005318">
    <property type="entry name" value="OM_porin_bac"/>
</dbReference>
<comment type="similarity">
    <text evidence="1">Belongs to the outer membrane porin (Opr) (TC 1.B.25) family.</text>
</comment>
<evidence type="ECO:0000256" key="1">
    <source>
        <dbReference type="ARBA" id="ARBA00009075"/>
    </source>
</evidence>
<reference evidence="5 6" key="1">
    <citation type="submission" date="2023-07" db="EMBL/GenBank/DDBJ databases">
        <title>Sorghum-associated microbial communities from plants grown in Nebraska, USA.</title>
        <authorList>
            <person name="Schachtman D."/>
        </authorList>
    </citation>
    <scope>NUCLEOTIDE SEQUENCE [LARGE SCALE GENOMIC DNA]</scope>
    <source>
        <strain evidence="5 6">BE57</strain>
    </source>
</reference>
<protein>
    <recommendedName>
        <fullName evidence="7">Outer membrane porin</fullName>
    </recommendedName>
</protein>
<dbReference type="InterPro" id="IPR023614">
    <property type="entry name" value="Porin_dom_sf"/>
</dbReference>
<dbReference type="Pfam" id="PF03573">
    <property type="entry name" value="OprD"/>
    <property type="match status" value="1"/>
</dbReference>
<comment type="caution">
    <text evidence="5">The sequence shown here is derived from an EMBL/GenBank/DDBJ whole genome shotgun (WGS) entry which is preliminary data.</text>
</comment>
<keyword evidence="3 4" id="KW-0732">Signal</keyword>
<accession>A0ABU1R895</accession>
<evidence type="ECO:0000256" key="4">
    <source>
        <dbReference type="SAM" id="SignalP"/>
    </source>
</evidence>
<keyword evidence="6" id="KW-1185">Reference proteome</keyword>
<evidence type="ECO:0000313" key="5">
    <source>
        <dbReference type="EMBL" id="MDR6809624.1"/>
    </source>
</evidence>
<gene>
    <name evidence="5" type="ORF">J2W84_006700</name>
</gene>
<proteinExistence type="inferred from homology"/>
<dbReference type="Proteomes" id="UP001264980">
    <property type="component" value="Unassembled WGS sequence"/>
</dbReference>
<dbReference type="RefSeq" id="WP_309993337.1">
    <property type="nucleotide sequence ID" value="NZ_JAVDTI010000011.1"/>
</dbReference>
<name>A0ABU1R895_9BACT</name>